<dbReference type="EMBL" id="CCKQ01011689">
    <property type="protein sequence ID" value="CDW83256.1"/>
    <property type="molecule type" value="Genomic_DNA"/>
</dbReference>
<dbReference type="InParanoid" id="A0A078AMV6"/>
<name>A0A078AMV6_STYLE</name>
<protein>
    <submittedName>
        <fullName evidence="1">Uncharacterized protein</fullName>
    </submittedName>
</protein>
<keyword evidence="2" id="KW-1185">Reference proteome</keyword>
<reference evidence="1 2" key="1">
    <citation type="submission" date="2014-06" db="EMBL/GenBank/DDBJ databases">
        <authorList>
            <person name="Swart Estienne"/>
        </authorList>
    </citation>
    <scope>NUCLEOTIDE SEQUENCE [LARGE SCALE GENOMIC DNA]</scope>
    <source>
        <strain evidence="1 2">130c</strain>
    </source>
</reference>
<evidence type="ECO:0000313" key="2">
    <source>
        <dbReference type="Proteomes" id="UP000039865"/>
    </source>
</evidence>
<proteinExistence type="predicted"/>
<organism evidence="1 2">
    <name type="scientific">Stylonychia lemnae</name>
    <name type="common">Ciliate</name>
    <dbReference type="NCBI Taxonomy" id="5949"/>
    <lineage>
        <taxon>Eukaryota</taxon>
        <taxon>Sar</taxon>
        <taxon>Alveolata</taxon>
        <taxon>Ciliophora</taxon>
        <taxon>Intramacronucleata</taxon>
        <taxon>Spirotrichea</taxon>
        <taxon>Stichotrichia</taxon>
        <taxon>Sporadotrichida</taxon>
        <taxon>Oxytrichidae</taxon>
        <taxon>Stylonychinae</taxon>
        <taxon>Stylonychia</taxon>
    </lineage>
</organism>
<dbReference type="Proteomes" id="UP000039865">
    <property type="component" value="Unassembled WGS sequence"/>
</dbReference>
<dbReference type="AlphaFoldDB" id="A0A078AMV6"/>
<accession>A0A078AMV6</accession>
<gene>
    <name evidence="1" type="primary">Contig1695.g1840</name>
    <name evidence="1" type="ORF">STYLEM_12298</name>
</gene>
<sequence>MDYSESRIYAIDMEPTLQNDIVFGGSIKEKISKQTYPIVAYFQTEINNTHLRWFFTYKHDATVDRLVQSRSKKWKCHQIAQTKWSNVVYKTSSNGN</sequence>
<evidence type="ECO:0000313" key="1">
    <source>
        <dbReference type="EMBL" id="CDW83256.1"/>
    </source>
</evidence>